<evidence type="ECO:0008006" key="3">
    <source>
        <dbReference type="Google" id="ProtNLM"/>
    </source>
</evidence>
<evidence type="ECO:0000313" key="2">
    <source>
        <dbReference type="EMBL" id="VAW41476.1"/>
    </source>
</evidence>
<dbReference type="SUPFAM" id="SSF143011">
    <property type="entry name" value="RelE-like"/>
    <property type="match status" value="1"/>
</dbReference>
<keyword evidence="1" id="KW-1277">Toxin-antitoxin system</keyword>
<dbReference type="Gene3D" id="3.30.2310.20">
    <property type="entry name" value="RelE-like"/>
    <property type="match status" value="1"/>
</dbReference>
<organism evidence="2">
    <name type="scientific">hydrothermal vent metagenome</name>
    <dbReference type="NCBI Taxonomy" id="652676"/>
    <lineage>
        <taxon>unclassified sequences</taxon>
        <taxon>metagenomes</taxon>
        <taxon>ecological metagenomes</taxon>
    </lineage>
</organism>
<dbReference type="EMBL" id="UOEW01000307">
    <property type="protein sequence ID" value="VAW41476.1"/>
    <property type="molecule type" value="Genomic_DNA"/>
</dbReference>
<dbReference type="Pfam" id="PF05016">
    <property type="entry name" value="ParE_toxin"/>
    <property type="match status" value="1"/>
</dbReference>
<accession>A0A3B0WA72</accession>
<dbReference type="InterPro" id="IPR007712">
    <property type="entry name" value="RelE/ParE_toxin"/>
</dbReference>
<sequence>MANYRLTKQALKQLKKLVKSDIKIARRIKKALLLIDAEENLVESLQGHSECFKVRIGKYRLIHTKINNVIIIALIPKSRYRKYDASTSP</sequence>
<evidence type="ECO:0000256" key="1">
    <source>
        <dbReference type="ARBA" id="ARBA00022649"/>
    </source>
</evidence>
<reference evidence="2" key="1">
    <citation type="submission" date="2018-06" db="EMBL/GenBank/DDBJ databases">
        <authorList>
            <person name="Zhirakovskaya E."/>
        </authorList>
    </citation>
    <scope>NUCLEOTIDE SEQUENCE</scope>
</reference>
<proteinExistence type="predicted"/>
<protein>
    <recommendedName>
        <fullName evidence="3">RelE/StbE replicon stabilization toxin</fullName>
    </recommendedName>
</protein>
<dbReference type="InterPro" id="IPR035093">
    <property type="entry name" value="RelE/ParE_toxin_dom_sf"/>
</dbReference>
<dbReference type="AlphaFoldDB" id="A0A3B0WA72"/>
<gene>
    <name evidence="2" type="ORF">MNBD_GAMMA01-1715</name>
</gene>
<name>A0A3B0WA72_9ZZZZ</name>